<dbReference type="InterPro" id="IPR018727">
    <property type="entry name" value="DUF2267"/>
</dbReference>
<protein>
    <submittedName>
        <fullName evidence="2">DUF2267 domain-containing protein</fullName>
    </submittedName>
</protein>
<dbReference type="Proteomes" id="UP000321412">
    <property type="component" value="Unassembled WGS sequence"/>
</dbReference>
<feature type="region of interest" description="Disordered" evidence="1">
    <location>
        <begin position="1"/>
        <end position="26"/>
    </location>
</feature>
<evidence type="ECO:0000313" key="3">
    <source>
        <dbReference type="Proteomes" id="UP000321412"/>
    </source>
</evidence>
<comment type="caution">
    <text evidence="2">The sequence shown here is derived from an EMBL/GenBank/DDBJ whole genome shotgun (WGS) entry which is preliminary data.</text>
</comment>
<gene>
    <name evidence="2" type="ORF">FRC98_13710</name>
</gene>
<dbReference type="InterPro" id="IPR038282">
    <property type="entry name" value="DUF2267_sf"/>
</dbReference>
<dbReference type="Pfam" id="PF10025">
    <property type="entry name" value="DUF2267"/>
    <property type="match status" value="1"/>
</dbReference>
<evidence type="ECO:0000313" key="2">
    <source>
        <dbReference type="EMBL" id="TXD36174.1"/>
    </source>
</evidence>
<feature type="compositionally biased region" description="Basic and acidic residues" evidence="1">
    <location>
        <begin position="253"/>
        <end position="263"/>
    </location>
</feature>
<dbReference type="EMBL" id="VOSM01000006">
    <property type="protein sequence ID" value="TXD36174.1"/>
    <property type="molecule type" value="Genomic_DNA"/>
</dbReference>
<dbReference type="AlphaFoldDB" id="A0A5C6X394"/>
<sequence>MKGIGRRKLGGASTLPQSGGGAQRQGRNRLCYSVVMGRARDGPSVGDKPLAPTLPPRAEARSGRREWRVRSTAYAGSTTMTYEIFLMRVERRSGIDDAGLLQELVHRVIVELGGALSRESAEVVAERLPEPLASELRAAPRGASDPGITPTALYTSVGEALALDEGFAMEFSRVVCQVVSECVGAERRALLIARLGQPWRELFEPRKADFGHRPELASEPGPTDSTTRDDLAEGRPGSTRPLSEESAAQQDSIARDAEPHQGERLATSHGKPARRTLAEGRSGSSRSLNEPGRRS</sequence>
<accession>A0A5C6X394</accession>
<feature type="region of interest" description="Disordered" evidence="1">
    <location>
        <begin position="210"/>
        <end position="295"/>
    </location>
</feature>
<evidence type="ECO:0000256" key="1">
    <source>
        <dbReference type="SAM" id="MobiDB-lite"/>
    </source>
</evidence>
<feature type="region of interest" description="Disordered" evidence="1">
    <location>
        <begin position="42"/>
        <end position="65"/>
    </location>
</feature>
<keyword evidence="3" id="KW-1185">Reference proteome</keyword>
<dbReference type="Gene3D" id="1.10.490.110">
    <property type="entry name" value="Uncharacterized conserved protein DUF2267"/>
    <property type="match status" value="1"/>
</dbReference>
<proteinExistence type="predicted"/>
<organism evidence="2 3">
    <name type="scientific">Lujinxingia vulgaris</name>
    <dbReference type="NCBI Taxonomy" id="2600176"/>
    <lineage>
        <taxon>Bacteria</taxon>
        <taxon>Deltaproteobacteria</taxon>
        <taxon>Bradymonadales</taxon>
        <taxon>Lujinxingiaceae</taxon>
        <taxon>Lujinxingia</taxon>
    </lineage>
</organism>
<dbReference type="OrthoDB" id="5522826at2"/>
<reference evidence="2 3" key="1">
    <citation type="submission" date="2019-08" db="EMBL/GenBank/DDBJ databases">
        <title>Bradymonadales sp. TMQ4.</title>
        <authorList>
            <person name="Liang Q."/>
        </authorList>
    </citation>
    <scope>NUCLEOTIDE SEQUENCE [LARGE SCALE GENOMIC DNA]</scope>
    <source>
        <strain evidence="2 3">TMQ4</strain>
    </source>
</reference>
<name>A0A5C6X394_9DELT</name>